<gene>
    <name evidence="2" type="ORF">D7X96_25405</name>
</gene>
<evidence type="ECO:0000313" key="3">
    <source>
        <dbReference type="Proteomes" id="UP000282656"/>
    </source>
</evidence>
<name>A0A3A8Q8X6_9BACT</name>
<dbReference type="InterPro" id="IPR001584">
    <property type="entry name" value="Integrase_cat-core"/>
</dbReference>
<dbReference type="InterPro" id="IPR036397">
    <property type="entry name" value="RNaseH_sf"/>
</dbReference>
<dbReference type="PANTHER" id="PTHR35004">
    <property type="entry name" value="TRANSPOSASE RV3428C-RELATED"/>
    <property type="match status" value="1"/>
</dbReference>
<reference evidence="3" key="1">
    <citation type="submission" date="2018-09" db="EMBL/GenBank/DDBJ databases">
        <authorList>
            <person name="Livingstone P.G."/>
            <person name="Whitworth D.E."/>
        </authorList>
    </citation>
    <scope>NUCLEOTIDE SEQUENCE [LARGE SCALE GENOMIC DNA]</scope>
    <source>
        <strain evidence="3">AB047A</strain>
    </source>
</reference>
<proteinExistence type="predicted"/>
<feature type="domain" description="Integrase catalytic" evidence="1">
    <location>
        <begin position="161"/>
        <end position="327"/>
    </location>
</feature>
<dbReference type="PROSITE" id="PS50994">
    <property type="entry name" value="INTEGRASE"/>
    <property type="match status" value="1"/>
</dbReference>
<dbReference type="InterPro" id="IPR012337">
    <property type="entry name" value="RNaseH-like_sf"/>
</dbReference>
<organism evidence="2 3">
    <name type="scientific">Corallococcus interemptor</name>
    <dbReference type="NCBI Taxonomy" id="2316720"/>
    <lineage>
        <taxon>Bacteria</taxon>
        <taxon>Pseudomonadati</taxon>
        <taxon>Myxococcota</taxon>
        <taxon>Myxococcia</taxon>
        <taxon>Myxococcales</taxon>
        <taxon>Cystobacterineae</taxon>
        <taxon>Myxococcaceae</taxon>
        <taxon>Corallococcus</taxon>
    </lineage>
</organism>
<comment type="caution">
    <text evidence="2">The sequence shown here is derived from an EMBL/GenBank/DDBJ whole genome shotgun (WGS) entry which is preliminary data.</text>
</comment>
<dbReference type="Gene3D" id="3.30.420.10">
    <property type="entry name" value="Ribonuclease H-like superfamily/Ribonuclease H"/>
    <property type="match status" value="1"/>
</dbReference>
<evidence type="ECO:0000259" key="1">
    <source>
        <dbReference type="PROSITE" id="PS50994"/>
    </source>
</evidence>
<dbReference type="Pfam" id="PF00665">
    <property type="entry name" value="rve"/>
    <property type="match status" value="1"/>
</dbReference>
<dbReference type="GO" id="GO:0015074">
    <property type="term" value="P:DNA integration"/>
    <property type="evidence" value="ECO:0007669"/>
    <property type="project" value="InterPro"/>
</dbReference>
<dbReference type="Proteomes" id="UP000282656">
    <property type="component" value="Unassembled WGS sequence"/>
</dbReference>
<dbReference type="Pfam" id="PF13565">
    <property type="entry name" value="HTH_32"/>
    <property type="match status" value="1"/>
</dbReference>
<evidence type="ECO:0000313" key="2">
    <source>
        <dbReference type="EMBL" id="RKH64638.1"/>
    </source>
</evidence>
<dbReference type="AlphaFoldDB" id="A0A3A8Q8X6"/>
<accession>A0A3A8Q8X6</accession>
<dbReference type="SUPFAM" id="SSF46689">
    <property type="entry name" value="Homeodomain-like"/>
    <property type="match status" value="1"/>
</dbReference>
<dbReference type="GO" id="GO:0003676">
    <property type="term" value="F:nucleic acid binding"/>
    <property type="evidence" value="ECO:0007669"/>
    <property type="project" value="InterPro"/>
</dbReference>
<protein>
    <submittedName>
        <fullName evidence="2">Transposase</fullName>
    </submittedName>
</protein>
<dbReference type="EMBL" id="RAWM01000081">
    <property type="protein sequence ID" value="RKH64638.1"/>
    <property type="molecule type" value="Genomic_DNA"/>
</dbReference>
<keyword evidence="3" id="KW-1185">Reference proteome</keyword>
<dbReference type="InterPro" id="IPR009057">
    <property type="entry name" value="Homeodomain-like_sf"/>
</dbReference>
<dbReference type="SUPFAM" id="SSF53098">
    <property type="entry name" value="Ribonuclease H-like"/>
    <property type="match status" value="1"/>
</dbReference>
<sequence>MDELSPNSHSEAVAVFRHGVIGALTQAELDRGQLAAALAQLSTQRFRPPGADATRSFSVPTLERWYYAFRKRGLVGLTPRPRRDKGRAQEVPGPLRELLCDIRREHPSASVALILRTLVADGRMQEGVVSASTVRRLFHQEGLDRVALRDSAGSRTRLRWQAERPMALWHGDVCHGPALEVGGKSRPLRVHALLDDASRYVVALEAHHSEREVDMLGLFVRALRRHGKPDALYLDNGATYRGDTLATACARLGISLLHARPYDAPARGKMERFWRTLREGCLDFLGPVASLHDVNVRLWAFLDAHYHAAAHSSLVGRTPASVFGAHPRAPDGLDEKVLADALTVRIRRRVRRDTTVALDGVDYELDAGHLAGRLVFICRTLADADAAPWVEVDGQRLPLRPVDCQGPGAWIA</sequence>
<dbReference type="PANTHER" id="PTHR35004:SF6">
    <property type="entry name" value="TRANSPOSASE"/>
    <property type="match status" value="1"/>
</dbReference>